<dbReference type="EMBL" id="KQ981010">
    <property type="protein sequence ID" value="KYN10352.1"/>
    <property type="molecule type" value="Genomic_DNA"/>
</dbReference>
<feature type="compositionally biased region" description="Basic and acidic residues" evidence="1">
    <location>
        <begin position="267"/>
        <end position="281"/>
    </location>
</feature>
<feature type="region of interest" description="Disordered" evidence="1">
    <location>
        <begin position="1"/>
        <end position="32"/>
    </location>
</feature>
<evidence type="ECO:0000256" key="2">
    <source>
        <dbReference type="SAM" id="Phobius"/>
    </source>
</evidence>
<keyword evidence="4" id="KW-1185">Reference proteome</keyword>
<name>A0A195DBZ1_9HYME</name>
<feature type="compositionally biased region" description="Basic and acidic residues" evidence="1">
    <location>
        <begin position="1"/>
        <end position="15"/>
    </location>
</feature>
<keyword evidence="2" id="KW-0812">Transmembrane</keyword>
<evidence type="ECO:0000256" key="1">
    <source>
        <dbReference type="SAM" id="MobiDB-lite"/>
    </source>
</evidence>
<accession>A0A195DBZ1</accession>
<dbReference type="AlphaFoldDB" id="A0A195DBZ1"/>
<feature type="transmembrane region" description="Helical" evidence="2">
    <location>
        <begin position="129"/>
        <end position="152"/>
    </location>
</feature>
<protein>
    <submittedName>
        <fullName evidence="3">Uncharacterized protein</fullName>
    </submittedName>
</protein>
<evidence type="ECO:0000313" key="3">
    <source>
        <dbReference type="EMBL" id="KYN10352.1"/>
    </source>
</evidence>
<proteinExistence type="predicted"/>
<keyword evidence="2" id="KW-0472">Membrane</keyword>
<organism evidence="3 4">
    <name type="scientific">Trachymyrmex cornetzi</name>
    <dbReference type="NCBI Taxonomy" id="471704"/>
    <lineage>
        <taxon>Eukaryota</taxon>
        <taxon>Metazoa</taxon>
        <taxon>Ecdysozoa</taxon>
        <taxon>Arthropoda</taxon>
        <taxon>Hexapoda</taxon>
        <taxon>Insecta</taxon>
        <taxon>Pterygota</taxon>
        <taxon>Neoptera</taxon>
        <taxon>Endopterygota</taxon>
        <taxon>Hymenoptera</taxon>
        <taxon>Apocrita</taxon>
        <taxon>Aculeata</taxon>
        <taxon>Formicoidea</taxon>
        <taxon>Formicidae</taxon>
        <taxon>Myrmicinae</taxon>
        <taxon>Trachymyrmex</taxon>
    </lineage>
</organism>
<sequence length="292" mass="34138">MERQSDSAEEKKKDVSSVVSVPEPKGRKRKESWMVPSTVVQATTMAIASSSSSSSRAAISCNIGLSIRSIRSKRRKMKKQTLTAHPTVRTLFHEMDKQIYIYMYNVYIPYIANHLIVPGRTSSKSSKSNAAWFVGVFLTNFHLLPFLVRVYLHPRPKPRRTFPRYDFDLEQIPACFPSPPQECVWHAFPTSWQLLRSPSCRRRWAGLQRKECAKIKEENSYKRERDRDRERGEREREREREIYIHIEMRRKRSSEIAQGVRPGYAEEGTRGRRRGVDEGDRNSYANLEEMPL</sequence>
<feature type="region of interest" description="Disordered" evidence="1">
    <location>
        <begin position="254"/>
        <end position="292"/>
    </location>
</feature>
<evidence type="ECO:0000313" key="4">
    <source>
        <dbReference type="Proteomes" id="UP000078492"/>
    </source>
</evidence>
<keyword evidence="2" id="KW-1133">Transmembrane helix</keyword>
<gene>
    <name evidence="3" type="ORF">ALC57_17539</name>
</gene>
<feature type="transmembrane region" description="Helical" evidence="2">
    <location>
        <begin position="99"/>
        <end position="117"/>
    </location>
</feature>
<reference evidence="3 4" key="1">
    <citation type="submission" date="2015-09" db="EMBL/GenBank/DDBJ databases">
        <title>Trachymyrmex cornetzi WGS genome.</title>
        <authorList>
            <person name="Nygaard S."/>
            <person name="Hu H."/>
            <person name="Boomsma J."/>
            <person name="Zhang G."/>
        </authorList>
    </citation>
    <scope>NUCLEOTIDE SEQUENCE [LARGE SCALE GENOMIC DNA]</scope>
    <source>
        <strain evidence="3">Tcor2-1</strain>
        <tissue evidence="3">Whole body</tissue>
    </source>
</reference>
<dbReference type="Proteomes" id="UP000078492">
    <property type="component" value="Unassembled WGS sequence"/>
</dbReference>